<evidence type="ECO:0000313" key="2">
    <source>
        <dbReference type="EMBL" id="CAD1832615.1"/>
    </source>
</evidence>
<dbReference type="SUPFAM" id="SSF56672">
    <property type="entry name" value="DNA/RNA polymerases"/>
    <property type="match status" value="1"/>
</dbReference>
<protein>
    <submittedName>
        <fullName evidence="2">Uncharacterized protein</fullName>
    </submittedName>
</protein>
<dbReference type="InterPro" id="IPR043502">
    <property type="entry name" value="DNA/RNA_pol_sf"/>
</dbReference>
<dbReference type="PANTHER" id="PTHR15503">
    <property type="entry name" value="LDOC1 RELATED"/>
    <property type="match status" value="1"/>
</dbReference>
<gene>
    <name evidence="2" type="ORF">CB5_LOCUS15826</name>
</gene>
<dbReference type="EMBL" id="LR862150">
    <property type="protein sequence ID" value="CAD1832615.1"/>
    <property type="molecule type" value="Genomic_DNA"/>
</dbReference>
<reference evidence="2" key="1">
    <citation type="submission" date="2020-07" db="EMBL/GenBank/DDBJ databases">
        <authorList>
            <person name="Lin J."/>
        </authorList>
    </citation>
    <scope>NUCLEOTIDE SEQUENCE</scope>
</reference>
<dbReference type="InterPro" id="IPR021109">
    <property type="entry name" value="Peptidase_aspartic_dom_sf"/>
</dbReference>
<dbReference type="Gene3D" id="3.10.10.10">
    <property type="entry name" value="HIV Type 1 Reverse Transcriptase, subunit A, domain 1"/>
    <property type="match status" value="1"/>
</dbReference>
<dbReference type="AlphaFoldDB" id="A0A6V7PP63"/>
<organism evidence="2">
    <name type="scientific">Ananas comosus var. bracteatus</name>
    <name type="common">red pineapple</name>
    <dbReference type="NCBI Taxonomy" id="296719"/>
    <lineage>
        <taxon>Eukaryota</taxon>
        <taxon>Viridiplantae</taxon>
        <taxon>Streptophyta</taxon>
        <taxon>Embryophyta</taxon>
        <taxon>Tracheophyta</taxon>
        <taxon>Spermatophyta</taxon>
        <taxon>Magnoliopsida</taxon>
        <taxon>Liliopsida</taxon>
        <taxon>Poales</taxon>
        <taxon>Bromeliaceae</taxon>
        <taxon>Bromelioideae</taxon>
        <taxon>Ananas</taxon>
    </lineage>
</organism>
<dbReference type="PANTHER" id="PTHR15503:SF22">
    <property type="entry name" value="TRANSPOSON TY3-I GAG POLYPROTEIN"/>
    <property type="match status" value="1"/>
</dbReference>
<proteinExistence type="predicted"/>
<feature type="region of interest" description="Disordered" evidence="1">
    <location>
        <begin position="199"/>
        <end position="218"/>
    </location>
</feature>
<evidence type="ECO:0000256" key="1">
    <source>
        <dbReference type="SAM" id="MobiDB-lite"/>
    </source>
</evidence>
<dbReference type="InterPro" id="IPR032567">
    <property type="entry name" value="RTL1-rel"/>
</dbReference>
<accession>A0A6V7PP63</accession>
<sequence length="247" mass="27714">MKRRRVAGLCYKCGEKYHSSHVCQSKALNTLQGTEELFEVYDEDYLLEEEPVEELVVGVEEGKAEPLEIEVSVHALSGEKQQDTIKVQGEAKNKMLTILIDTGSTHSFIDLRTAKNIKAQMVSAAPLVVIVANGQKYLAVHQELHTGECCVLNHCYVPKKEDGSEETTTELLQVLVQFEGVFEKPKELPPQRVVDHKIPLQPGSAPVNLRPSRHSHEQKEEIEKQVREMLQATIIQPAIAHLSLPYC</sequence>
<name>A0A6V7PP63_ANACO</name>
<dbReference type="Gene3D" id="2.40.70.10">
    <property type="entry name" value="Acid Proteases"/>
    <property type="match status" value="1"/>
</dbReference>
<dbReference type="CDD" id="cd00303">
    <property type="entry name" value="retropepsin_like"/>
    <property type="match status" value="1"/>
</dbReference>
<dbReference type="SUPFAM" id="SSF50630">
    <property type="entry name" value="Acid proteases"/>
    <property type="match status" value="1"/>
</dbReference>